<dbReference type="AlphaFoldDB" id="A0A3M9MFK3"/>
<protein>
    <recommendedName>
        <fullName evidence="3">S9 family peptidase</fullName>
    </recommendedName>
</protein>
<evidence type="ECO:0008006" key="3">
    <source>
        <dbReference type="Google" id="ProtNLM"/>
    </source>
</evidence>
<name>A0A3M9MFK3_9BACT</name>
<accession>A0A3M9MFK3</accession>
<proteinExistence type="predicted"/>
<dbReference type="Proteomes" id="UP000272117">
    <property type="component" value="Unassembled WGS sequence"/>
</dbReference>
<comment type="caution">
    <text evidence="1">The sequence shown here is derived from an EMBL/GenBank/DDBJ whole genome shotgun (WGS) entry which is preliminary data.</text>
</comment>
<organism evidence="1 2">
    <name type="scientific">Rufibacter latericius</name>
    <dbReference type="NCBI Taxonomy" id="2487040"/>
    <lineage>
        <taxon>Bacteria</taxon>
        <taxon>Pseudomonadati</taxon>
        <taxon>Bacteroidota</taxon>
        <taxon>Cytophagia</taxon>
        <taxon>Cytophagales</taxon>
        <taxon>Hymenobacteraceae</taxon>
        <taxon>Rufibacter</taxon>
    </lineage>
</organism>
<keyword evidence="2" id="KW-1185">Reference proteome</keyword>
<gene>
    <name evidence="1" type="ORF">EFB08_17970</name>
</gene>
<reference evidence="1 2" key="1">
    <citation type="submission" date="2018-11" db="EMBL/GenBank/DDBJ databases">
        <title>Rufibacter latericius sp. nov., isolated from water in Baiyang Lake.</title>
        <authorList>
            <person name="Yang Y."/>
        </authorList>
    </citation>
    <scope>NUCLEOTIDE SEQUENCE [LARGE SCALE GENOMIC DNA]</scope>
    <source>
        <strain evidence="1 2">R-22-1c-1</strain>
    </source>
</reference>
<sequence>MRYIVKKFNSTFMRISPLLSSFFLLVTLFCQIPRAQAQKIKSAAFSYAPEAAGDQYNQRIPKKAFAVSPTDFVILSRKADNSYALIRYGADLKASWTTPVSLLGSETVEAFSHNNQTVLLITHRVQAEQGSQALYGRLFDVNTGKEISQTKLLDAPSKSRRLGVAISADGSKLVAYHSITRNEELQSIKGTVYDASLTKIKDRTYDFAGAGQQVSAQIQIDNHGNQFVSILTNNSMRLSVRRYNNRDNEIKVMEVMLGGVFDGEKVYVMDTHFQLHQDSSLYAAVLVAEEKKGEYHSLKMVRFDYAAGNMRFADEFRFTPEFTEKLTKATGAKRVEDLYLSDILISTEGQTLIIAEKKYTEGGENSDYHAKELLLFAYDEYLHPTWNSVILKNQTAPAAEGFAGISYNAHLIGNRLQLLTLETIKGKTDLYTRSIHLLTGASEPPKAVGLNVANDKQVAFVKDFTTWLDERTITAVNSPSKASAGLRLSRITFKN</sequence>
<evidence type="ECO:0000313" key="1">
    <source>
        <dbReference type="EMBL" id="RNI23428.1"/>
    </source>
</evidence>
<dbReference type="EMBL" id="RJJD01000015">
    <property type="protein sequence ID" value="RNI23428.1"/>
    <property type="molecule type" value="Genomic_DNA"/>
</dbReference>
<evidence type="ECO:0000313" key="2">
    <source>
        <dbReference type="Proteomes" id="UP000272117"/>
    </source>
</evidence>